<name>A0A392VIR4_9FABA</name>
<dbReference type="Proteomes" id="UP000265520">
    <property type="component" value="Unassembled WGS sequence"/>
</dbReference>
<dbReference type="EMBL" id="LXQA011189080">
    <property type="protein sequence ID" value="MCI88288.1"/>
    <property type="molecule type" value="Genomic_DNA"/>
</dbReference>
<evidence type="ECO:0000313" key="2">
    <source>
        <dbReference type="EMBL" id="MCI88288.1"/>
    </source>
</evidence>
<feature type="non-terminal residue" evidence="2">
    <location>
        <position position="71"/>
    </location>
</feature>
<sequence length="71" mass="7044">VLPTPKPANDDPPLTDDEPDPLYATGAAVNEKPLLAGAEDAAVAPKAGTDADTIAAPVAVVEAVVVVTVEV</sequence>
<keyword evidence="3" id="KW-1185">Reference proteome</keyword>
<dbReference type="AlphaFoldDB" id="A0A392VIR4"/>
<reference evidence="2 3" key="1">
    <citation type="journal article" date="2018" name="Front. Plant Sci.">
        <title>Red Clover (Trifolium pratense) and Zigzag Clover (T. medium) - A Picture of Genomic Similarities and Differences.</title>
        <authorList>
            <person name="Dluhosova J."/>
            <person name="Istvanek J."/>
            <person name="Nedelnik J."/>
            <person name="Repkova J."/>
        </authorList>
    </citation>
    <scope>NUCLEOTIDE SEQUENCE [LARGE SCALE GENOMIC DNA]</scope>
    <source>
        <strain evidence="3">cv. 10/8</strain>
        <tissue evidence="2">Leaf</tissue>
    </source>
</reference>
<accession>A0A392VIR4</accession>
<proteinExistence type="predicted"/>
<organism evidence="2 3">
    <name type="scientific">Trifolium medium</name>
    <dbReference type="NCBI Taxonomy" id="97028"/>
    <lineage>
        <taxon>Eukaryota</taxon>
        <taxon>Viridiplantae</taxon>
        <taxon>Streptophyta</taxon>
        <taxon>Embryophyta</taxon>
        <taxon>Tracheophyta</taxon>
        <taxon>Spermatophyta</taxon>
        <taxon>Magnoliopsida</taxon>
        <taxon>eudicotyledons</taxon>
        <taxon>Gunneridae</taxon>
        <taxon>Pentapetalae</taxon>
        <taxon>rosids</taxon>
        <taxon>fabids</taxon>
        <taxon>Fabales</taxon>
        <taxon>Fabaceae</taxon>
        <taxon>Papilionoideae</taxon>
        <taxon>50 kb inversion clade</taxon>
        <taxon>NPAAA clade</taxon>
        <taxon>Hologalegina</taxon>
        <taxon>IRL clade</taxon>
        <taxon>Trifolieae</taxon>
        <taxon>Trifolium</taxon>
    </lineage>
</organism>
<feature type="region of interest" description="Disordered" evidence="1">
    <location>
        <begin position="1"/>
        <end position="24"/>
    </location>
</feature>
<protein>
    <submittedName>
        <fullName evidence="2">Uncharacterized protein</fullName>
    </submittedName>
</protein>
<feature type="non-terminal residue" evidence="2">
    <location>
        <position position="1"/>
    </location>
</feature>
<comment type="caution">
    <text evidence="2">The sequence shown here is derived from an EMBL/GenBank/DDBJ whole genome shotgun (WGS) entry which is preliminary data.</text>
</comment>
<evidence type="ECO:0000256" key="1">
    <source>
        <dbReference type="SAM" id="MobiDB-lite"/>
    </source>
</evidence>
<evidence type="ECO:0000313" key="3">
    <source>
        <dbReference type="Proteomes" id="UP000265520"/>
    </source>
</evidence>